<accession>A0AA39JYH8</accession>
<evidence type="ECO:0000313" key="1">
    <source>
        <dbReference type="EMBL" id="KAK0451169.1"/>
    </source>
</evidence>
<dbReference type="SUPFAM" id="SSF52047">
    <property type="entry name" value="RNI-like"/>
    <property type="match status" value="1"/>
</dbReference>
<evidence type="ECO:0008006" key="3">
    <source>
        <dbReference type="Google" id="ProtNLM"/>
    </source>
</evidence>
<sequence length="508" mass="57533">MDPHVARLLSDAHEYSQLAPGVIYTQYQQLMSSLSTSLEQFLSTKTLTLFPTELLCTIFSYSCATDPHTDAPLQGNLIMIATPMVIASVCTRWREIVLDMPSAWACIDINFIPRLDRGGKDSDKLERLVERYAERSKTAPLSIRLRFPPPVPSRDPRSSHERILRRLSNVIIPLLIPHATRWRHLALNLSSGNIAPLYTIFDLAISGFPMLETLTLEDLAQGTSNICDGFASATTLKHIQFKGAVLHPFLYSLLPRLGKQQEVKTVVLQSIPYRRLIPTIGSLFNVERLVLQDMQPDVANQQYGFPLLRTNLRNLTIVFGEINEGIVFSTFLAALEMPKLRTLEVIEPYPMNMRTFIPECLTSLVVRSEATATLRKLVLKGVVMWASELVSLLEVAPLLEELVVHESRERPRIWRGFEYGYSDDIDDAPHPISEMFCLQFSDEEVAPKLKVLELIWFCELDETSVMDMVEVRNKLESVTLGMGPFAQTTYERMRSLTERGTKCFVSVA</sequence>
<protein>
    <recommendedName>
        <fullName evidence="3">F-box domain-containing protein</fullName>
    </recommendedName>
</protein>
<comment type="caution">
    <text evidence="1">The sequence shown here is derived from an EMBL/GenBank/DDBJ whole genome shotgun (WGS) entry which is preliminary data.</text>
</comment>
<dbReference type="EMBL" id="JAUEPS010000034">
    <property type="protein sequence ID" value="KAK0451169.1"/>
    <property type="molecule type" value="Genomic_DNA"/>
</dbReference>
<keyword evidence="2" id="KW-1185">Reference proteome</keyword>
<proteinExistence type="predicted"/>
<gene>
    <name evidence="1" type="ORF">EV420DRAFT_724883</name>
</gene>
<dbReference type="GeneID" id="85366773"/>
<dbReference type="AlphaFoldDB" id="A0AA39JYH8"/>
<reference evidence="1" key="1">
    <citation type="submission" date="2023-06" db="EMBL/GenBank/DDBJ databases">
        <authorList>
            <consortium name="Lawrence Berkeley National Laboratory"/>
            <person name="Ahrendt S."/>
            <person name="Sahu N."/>
            <person name="Indic B."/>
            <person name="Wong-Bajracharya J."/>
            <person name="Merenyi Z."/>
            <person name="Ke H.-M."/>
            <person name="Monk M."/>
            <person name="Kocsube S."/>
            <person name="Drula E."/>
            <person name="Lipzen A."/>
            <person name="Balint B."/>
            <person name="Henrissat B."/>
            <person name="Andreopoulos B."/>
            <person name="Martin F.M."/>
            <person name="Harder C.B."/>
            <person name="Rigling D."/>
            <person name="Ford K.L."/>
            <person name="Foster G.D."/>
            <person name="Pangilinan J."/>
            <person name="Papanicolaou A."/>
            <person name="Barry K."/>
            <person name="LaButti K."/>
            <person name="Viragh M."/>
            <person name="Koriabine M."/>
            <person name="Yan M."/>
            <person name="Riley R."/>
            <person name="Champramary S."/>
            <person name="Plett K.L."/>
            <person name="Tsai I.J."/>
            <person name="Slot J."/>
            <person name="Sipos G."/>
            <person name="Plett J."/>
            <person name="Nagy L.G."/>
            <person name="Grigoriev I.V."/>
        </authorList>
    </citation>
    <scope>NUCLEOTIDE SEQUENCE</scope>
    <source>
        <strain evidence="1">CCBAS 213</strain>
    </source>
</reference>
<organism evidence="1 2">
    <name type="scientific">Armillaria tabescens</name>
    <name type="common">Ringless honey mushroom</name>
    <name type="synonym">Agaricus tabescens</name>
    <dbReference type="NCBI Taxonomy" id="1929756"/>
    <lineage>
        <taxon>Eukaryota</taxon>
        <taxon>Fungi</taxon>
        <taxon>Dikarya</taxon>
        <taxon>Basidiomycota</taxon>
        <taxon>Agaricomycotina</taxon>
        <taxon>Agaricomycetes</taxon>
        <taxon>Agaricomycetidae</taxon>
        <taxon>Agaricales</taxon>
        <taxon>Marasmiineae</taxon>
        <taxon>Physalacriaceae</taxon>
        <taxon>Desarmillaria</taxon>
    </lineage>
</organism>
<name>A0AA39JYH8_ARMTA</name>
<dbReference type="Proteomes" id="UP001175211">
    <property type="component" value="Unassembled WGS sequence"/>
</dbReference>
<dbReference type="RefSeq" id="XP_060327506.1">
    <property type="nucleotide sequence ID" value="XM_060483225.1"/>
</dbReference>
<evidence type="ECO:0000313" key="2">
    <source>
        <dbReference type="Proteomes" id="UP001175211"/>
    </source>
</evidence>